<organism evidence="3 4">
    <name type="scientific">Tetranychus urticae</name>
    <name type="common">Two-spotted spider mite</name>
    <dbReference type="NCBI Taxonomy" id="32264"/>
    <lineage>
        <taxon>Eukaryota</taxon>
        <taxon>Metazoa</taxon>
        <taxon>Ecdysozoa</taxon>
        <taxon>Arthropoda</taxon>
        <taxon>Chelicerata</taxon>
        <taxon>Arachnida</taxon>
        <taxon>Acari</taxon>
        <taxon>Acariformes</taxon>
        <taxon>Trombidiformes</taxon>
        <taxon>Prostigmata</taxon>
        <taxon>Eleutherengona</taxon>
        <taxon>Raphignathae</taxon>
        <taxon>Tetranychoidea</taxon>
        <taxon>Tetranychidae</taxon>
        <taxon>Tetranychus</taxon>
    </lineage>
</organism>
<feature type="compositionally biased region" description="Basic and acidic residues" evidence="1">
    <location>
        <begin position="105"/>
        <end position="127"/>
    </location>
</feature>
<evidence type="ECO:0000313" key="4">
    <source>
        <dbReference type="Proteomes" id="UP000015104"/>
    </source>
</evidence>
<sequence>MTVFPIIHFLSVLLNLTNGLNETNGITQLQGSSSLSADLAQSEIQPFPLGHPSPVVDGVTPHQSEGSNVFPYLMSRPVFTESLKSSSEQASGKSAKGKQQSFGWKQDDDSKWFKHGGEEESDKERSNKGQSSYQNGSHKKSLGHDNRDFKEKWKKGSESGEHENEKLVEEYNKNKGRMYEKKWSWEKERGSGHGWENAGHNDQNHSKGLFNQEYNSELKSNEGKEAYGGGKKNSHAETDSWAGKHIDKGSRSEDKERRGKDSVFFDKDSTASTRMSII</sequence>
<evidence type="ECO:0000256" key="2">
    <source>
        <dbReference type="SAM" id="SignalP"/>
    </source>
</evidence>
<dbReference type="AlphaFoldDB" id="T1K379"/>
<reference evidence="3" key="2">
    <citation type="submission" date="2015-06" db="UniProtKB">
        <authorList>
            <consortium name="EnsemblMetazoa"/>
        </authorList>
    </citation>
    <scope>IDENTIFICATION</scope>
</reference>
<dbReference type="KEGG" id="tut:107360137"/>
<feature type="region of interest" description="Disordered" evidence="1">
    <location>
        <begin position="83"/>
        <end position="172"/>
    </location>
</feature>
<dbReference type="Proteomes" id="UP000015104">
    <property type="component" value="Unassembled WGS sequence"/>
</dbReference>
<keyword evidence="2" id="KW-0732">Signal</keyword>
<dbReference type="OrthoDB" id="10502988at2759"/>
<dbReference type="EnsemblMetazoa" id="tetur04g07700.1">
    <property type="protein sequence ID" value="tetur04g07700.1"/>
    <property type="gene ID" value="tetur04g07700"/>
</dbReference>
<feature type="compositionally biased region" description="Basic and acidic residues" evidence="1">
    <location>
        <begin position="234"/>
        <end position="269"/>
    </location>
</feature>
<gene>
    <name evidence="3" type="primary">107360137</name>
</gene>
<feature type="compositionally biased region" description="Polar residues" evidence="1">
    <location>
        <begin position="83"/>
        <end position="103"/>
    </location>
</feature>
<feature type="chain" id="PRO_5004580250" evidence="2">
    <location>
        <begin position="20"/>
        <end position="278"/>
    </location>
</feature>
<feature type="region of interest" description="Disordered" evidence="1">
    <location>
        <begin position="187"/>
        <end position="278"/>
    </location>
</feature>
<evidence type="ECO:0000313" key="3">
    <source>
        <dbReference type="EnsemblMetazoa" id="tetur04g07700.1"/>
    </source>
</evidence>
<protein>
    <submittedName>
        <fullName evidence="3">Uncharacterized protein</fullName>
    </submittedName>
</protein>
<dbReference type="EMBL" id="CAEY01001374">
    <property type="status" value="NOT_ANNOTATED_CDS"/>
    <property type="molecule type" value="Genomic_DNA"/>
</dbReference>
<feature type="signal peptide" evidence="2">
    <location>
        <begin position="1"/>
        <end position="19"/>
    </location>
</feature>
<dbReference type="HOGENOM" id="CLU_1002302_0_0_1"/>
<keyword evidence="4" id="KW-1185">Reference proteome</keyword>
<dbReference type="OMA" id="FPYLMSR"/>
<reference evidence="4" key="1">
    <citation type="submission" date="2011-08" db="EMBL/GenBank/DDBJ databases">
        <authorList>
            <person name="Rombauts S."/>
        </authorList>
    </citation>
    <scope>NUCLEOTIDE SEQUENCE</scope>
    <source>
        <strain evidence="4">London</strain>
    </source>
</reference>
<evidence type="ECO:0000256" key="1">
    <source>
        <dbReference type="SAM" id="MobiDB-lite"/>
    </source>
</evidence>
<accession>T1K379</accession>
<name>T1K379_TETUR</name>
<feature type="compositionally biased region" description="Basic and acidic residues" evidence="1">
    <location>
        <begin position="142"/>
        <end position="172"/>
    </location>
</feature>
<proteinExistence type="predicted"/>